<name>A0A5B7F244_PORTR</name>
<evidence type="ECO:0000313" key="2">
    <source>
        <dbReference type="EMBL" id="MPC39765.1"/>
    </source>
</evidence>
<gene>
    <name evidence="2" type="ORF">E2C01_033314</name>
</gene>
<evidence type="ECO:0000256" key="1">
    <source>
        <dbReference type="SAM" id="MobiDB-lite"/>
    </source>
</evidence>
<dbReference type="Proteomes" id="UP000324222">
    <property type="component" value="Unassembled WGS sequence"/>
</dbReference>
<reference evidence="2 3" key="1">
    <citation type="submission" date="2019-05" db="EMBL/GenBank/DDBJ databases">
        <title>Another draft genome of Portunus trituberculatus and its Hox gene families provides insights of decapod evolution.</title>
        <authorList>
            <person name="Jeong J.-H."/>
            <person name="Song I."/>
            <person name="Kim S."/>
            <person name="Choi T."/>
            <person name="Kim D."/>
            <person name="Ryu S."/>
            <person name="Kim W."/>
        </authorList>
    </citation>
    <scope>NUCLEOTIDE SEQUENCE [LARGE SCALE GENOMIC DNA]</scope>
    <source>
        <tissue evidence="2">Muscle</tissue>
    </source>
</reference>
<proteinExistence type="predicted"/>
<feature type="compositionally biased region" description="Basic and acidic residues" evidence="1">
    <location>
        <begin position="30"/>
        <end position="43"/>
    </location>
</feature>
<sequence length="64" mass="7185">MLKIRVEVDEVSDIDEKGRDMDKDEEGIEEKERLAGGEEEASRSRSWAGYSAHSLVPSTAGFER</sequence>
<accession>A0A5B7F244</accession>
<keyword evidence="3" id="KW-1185">Reference proteome</keyword>
<comment type="caution">
    <text evidence="2">The sequence shown here is derived from an EMBL/GenBank/DDBJ whole genome shotgun (WGS) entry which is preliminary data.</text>
</comment>
<dbReference type="EMBL" id="VSRR010004470">
    <property type="protein sequence ID" value="MPC39765.1"/>
    <property type="molecule type" value="Genomic_DNA"/>
</dbReference>
<evidence type="ECO:0000313" key="3">
    <source>
        <dbReference type="Proteomes" id="UP000324222"/>
    </source>
</evidence>
<feature type="region of interest" description="Disordered" evidence="1">
    <location>
        <begin position="1"/>
        <end position="50"/>
    </location>
</feature>
<feature type="compositionally biased region" description="Basic and acidic residues" evidence="1">
    <location>
        <begin position="1"/>
        <end position="22"/>
    </location>
</feature>
<protein>
    <submittedName>
        <fullName evidence="2">Uncharacterized protein</fullName>
    </submittedName>
</protein>
<dbReference type="AlphaFoldDB" id="A0A5B7F244"/>
<organism evidence="2 3">
    <name type="scientific">Portunus trituberculatus</name>
    <name type="common">Swimming crab</name>
    <name type="synonym">Neptunus trituberculatus</name>
    <dbReference type="NCBI Taxonomy" id="210409"/>
    <lineage>
        <taxon>Eukaryota</taxon>
        <taxon>Metazoa</taxon>
        <taxon>Ecdysozoa</taxon>
        <taxon>Arthropoda</taxon>
        <taxon>Crustacea</taxon>
        <taxon>Multicrustacea</taxon>
        <taxon>Malacostraca</taxon>
        <taxon>Eumalacostraca</taxon>
        <taxon>Eucarida</taxon>
        <taxon>Decapoda</taxon>
        <taxon>Pleocyemata</taxon>
        <taxon>Brachyura</taxon>
        <taxon>Eubrachyura</taxon>
        <taxon>Portunoidea</taxon>
        <taxon>Portunidae</taxon>
        <taxon>Portuninae</taxon>
        <taxon>Portunus</taxon>
    </lineage>
</organism>